<evidence type="ECO:0000313" key="2">
    <source>
        <dbReference type="EMBL" id="SPF79559.1"/>
    </source>
</evidence>
<keyword evidence="1" id="KW-1133">Transmembrane helix</keyword>
<evidence type="ECO:0008006" key="4">
    <source>
        <dbReference type="Google" id="ProtNLM"/>
    </source>
</evidence>
<dbReference type="Proteomes" id="UP000244904">
    <property type="component" value="Unassembled WGS sequence"/>
</dbReference>
<dbReference type="AlphaFoldDB" id="A0A2R8AUL0"/>
<keyword evidence="1" id="KW-0812">Transmembrane</keyword>
<evidence type="ECO:0000256" key="1">
    <source>
        <dbReference type="SAM" id="Phobius"/>
    </source>
</evidence>
<feature type="transmembrane region" description="Helical" evidence="1">
    <location>
        <begin position="47"/>
        <end position="71"/>
    </location>
</feature>
<sequence length="111" mass="11186">MFDRMKNAAKSTLRRTAFGAAATVMLAVGLGFLTAAAFIALTVSAGVITACVVLGTAYAGGGLILAAFAAASHKHRPATQPTHTAAADWTGLAAAFAQGYGAGSSVKHRRH</sequence>
<keyword evidence="1" id="KW-0472">Membrane</keyword>
<name>A0A2R8AUL0_9RHOB</name>
<protein>
    <recommendedName>
        <fullName evidence="4">Holin-X, holin superfamily III</fullName>
    </recommendedName>
</protein>
<accession>A0A2R8AUL0</accession>
<gene>
    <name evidence="2" type="ORF">PRI8871_01355</name>
</gene>
<organism evidence="2 3">
    <name type="scientific">Pseudoprimorskyibacter insulae</name>
    <dbReference type="NCBI Taxonomy" id="1695997"/>
    <lineage>
        <taxon>Bacteria</taxon>
        <taxon>Pseudomonadati</taxon>
        <taxon>Pseudomonadota</taxon>
        <taxon>Alphaproteobacteria</taxon>
        <taxon>Rhodobacterales</taxon>
        <taxon>Paracoccaceae</taxon>
        <taxon>Pseudoprimorskyibacter</taxon>
    </lineage>
</organism>
<reference evidence="3" key="1">
    <citation type="submission" date="2018-03" db="EMBL/GenBank/DDBJ databases">
        <authorList>
            <person name="Rodrigo-Torres L."/>
            <person name="Arahal R. D."/>
            <person name="Lucena T."/>
        </authorList>
    </citation>
    <scope>NUCLEOTIDE SEQUENCE [LARGE SCALE GENOMIC DNA]</scope>
    <source>
        <strain evidence="3">CECT 8871</strain>
    </source>
</reference>
<proteinExistence type="predicted"/>
<feature type="transmembrane region" description="Helical" evidence="1">
    <location>
        <begin position="20"/>
        <end position="41"/>
    </location>
</feature>
<evidence type="ECO:0000313" key="3">
    <source>
        <dbReference type="Proteomes" id="UP000244904"/>
    </source>
</evidence>
<dbReference type="EMBL" id="OMOJ01000002">
    <property type="protein sequence ID" value="SPF79559.1"/>
    <property type="molecule type" value="Genomic_DNA"/>
</dbReference>
<keyword evidence="3" id="KW-1185">Reference proteome</keyword>